<dbReference type="RefSeq" id="WP_013766760.1">
    <property type="nucleotide sequence ID" value="NC_015510.1"/>
</dbReference>
<dbReference type="PROSITE" id="PS51257">
    <property type="entry name" value="PROKAR_LIPOPROTEIN"/>
    <property type="match status" value="1"/>
</dbReference>
<evidence type="ECO:0000259" key="1">
    <source>
        <dbReference type="Pfam" id="PF16318"/>
    </source>
</evidence>
<dbReference type="KEGG" id="hhy:Halhy_4378"/>
<name>F4KQT7_HALH1</name>
<proteinExistence type="predicted"/>
<dbReference type="HOGENOM" id="CLU_036289_0_0_10"/>
<dbReference type="Proteomes" id="UP000008461">
    <property type="component" value="Chromosome"/>
</dbReference>
<dbReference type="InterPro" id="IPR011050">
    <property type="entry name" value="Pectin_lyase_fold/virulence"/>
</dbReference>
<protein>
    <recommendedName>
        <fullName evidence="5">DUF4957 domain-containing protein</fullName>
    </recommendedName>
</protein>
<dbReference type="EMBL" id="CP002691">
    <property type="protein sequence ID" value="AEE52222.1"/>
    <property type="molecule type" value="Genomic_DNA"/>
</dbReference>
<gene>
    <name evidence="3" type="ordered locus">Halhy_4378</name>
</gene>
<accession>F4KQT7</accession>
<evidence type="ECO:0008006" key="5">
    <source>
        <dbReference type="Google" id="ProtNLM"/>
    </source>
</evidence>
<reference key="2">
    <citation type="submission" date="2011-04" db="EMBL/GenBank/DDBJ databases">
        <title>Complete sequence of chromosome of Haliscomenobacter hydrossis DSM 1100.</title>
        <authorList>
            <consortium name="US DOE Joint Genome Institute (JGI-PGF)"/>
            <person name="Lucas S."/>
            <person name="Han J."/>
            <person name="Lapidus A."/>
            <person name="Bruce D."/>
            <person name="Goodwin L."/>
            <person name="Pitluck S."/>
            <person name="Peters L."/>
            <person name="Kyrpides N."/>
            <person name="Mavromatis K."/>
            <person name="Ivanova N."/>
            <person name="Ovchinnikova G."/>
            <person name="Pagani I."/>
            <person name="Daligault H."/>
            <person name="Detter J.C."/>
            <person name="Han C."/>
            <person name="Land M."/>
            <person name="Hauser L."/>
            <person name="Markowitz V."/>
            <person name="Cheng J.-F."/>
            <person name="Hugenholtz P."/>
            <person name="Woyke T."/>
            <person name="Wu D."/>
            <person name="Verbarg S."/>
            <person name="Frueling A."/>
            <person name="Brambilla E."/>
            <person name="Klenk H.-P."/>
            <person name="Eisen J.A."/>
        </authorList>
    </citation>
    <scope>NUCLEOTIDE SEQUENCE</scope>
    <source>
        <strain>DSM 1100</strain>
    </source>
</reference>
<evidence type="ECO:0000313" key="4">
    <source>
        <dbReference type="Proteomes" id="UP000008461"/>
    </source>
</evidence>
<dbReference type="InterPro" id="IPR032530">
    <property type="entry name" value="DUF4957"/>
</dbReference>
<dbReference type="eggNOG" id="ENOG502Z9WI">
    <property type="taxonomic scope" value="Bacteria"/>
</dbReference>
<dbReference type="Pfam" id="PF16318">
    <property type="entry name" value="DUF4957"/>
    <property type="match status" value="1"/>
</dbReference>
<dbReference type="STRING" id="760192.Halhy_4378"/>
<dbReference type="Pfam" id="PF17161">
    <property type="entry name" value="DUF5123"/>
    <property type="match status" value="1"/>
</dbReference>
<dbReference type="OrthoDB" id="691503at2"/>
<sequence>MKNIAKYAIFPIAFCAALVFLFSSCEKEEIVYEETRLFRPALNTALSAKLNTIIIDMAKMKEAVSYTFEISQDSFKTAPLYTFTIDTTYLIVDKGLVGEELDYNSSYQVRVTAIAADPQFNSRPALLGSVRTEPLPSIQLAPRAYDVTDVLARVRWNPFGLPVDQVKVFSTTDKKLRTPLGSYTVSSAQNTAGEVIIDKLTPATSYLVAIYSAGGLRGFVEYKTLEKGVYPGDPNVIDLTTSEDPGALQTAMASVAEGSIVLLKRGVRYNFPAANLSTSITIKGEYGLTEGRAQIFSTGDWRIATGVTIDHVVFDDIDIIGSDPGAVYVFNINNSGTPTIITNLVFKNCTITSLRGIARLRSDSYIKNFTITNSIVYNIGSYGVFTTDTDGATKAAVDHIKLLNSTFYQLSFIATSRTNSQSFLIDGCTFSEFTEAGQRTFRYRGGTDRNNIIGGLTISNSVWGTGWDKAASGSKTVTFKEGLVSTNVSVLNTWATSDFAAAAGSELPGFPALTYSGTATKLWTDPTKGNFSIADAGFAGKTSSGDPRWRVKL</sequence>
<organism evidence="3 4">
    <name type="scientific">Haliscomenobacter hydrossis (strain ATCC 27775 / DSM 1100 / LMG 10767 / O)</name>
    <dbReference type="NCBI Taxonomy" id="760192"/>
    <lineage>
        <taxon>Bacteria</taxon>
        <taxon>Pseudomonadati</taxon>
        <taxon>Bacteroidota</taxon>
        <taxon>Saprospiria</taxon>
        <taxon>Saprospirales</taxon>
        <taxon>Haliscomenobacteraceae</taxon>
        <taxon>Haliscomenobacter</taxon>
    </lineage>
</organism>
<feature type="domain" description="DUF4957" evidence="1">
    <location>
        <begin position="274"/>
        <end position="409"/>
    </location>
</feature>
<dbReference type="AlphaFoldDB" id="F4KQT7"/>
<reference evidence="3 4" key="1">
    <citation type="journal article" date="2011" name="Stand. Genomic Sci.">
        <title>Complete genome sequence of Haliscomenobacter hydrossis type strain (O).</title>
        <authorList>
            <consortium name="US DOE Joint Genome Institute (JGI-PGF)"/>
            <person name="Daligault H."/>
            <person name="Lapidus A."/>
            <person name="Zeytun A."/>
            <person name="Nolan M."/>
            <person name="Lucas S."/>
            <person name="Del Rio T.G."/>
            <person name="Tice H."/>
            <person name="Cheng J.F."/>
            <person name="Tapia R."/>
            <person name="Han C."/>
            <person name="Goodwin L."/>
            <person name="Pitluck S."/>
            <person name="Liolios K."/>
            <person name="Pagani I."/>
            <person name="Ivanova N."/>
            <person name="Huntemann M."/>
            <person name="Mavromatis K."/>
            <person name="Mikhailova N."/>
            <person name="Pati A."/>
            <person name="Chen A."/>
            <person name="Palaniappan K."/>
            <person name="Land M."/>
            <person name="Hauser L."/>
            <person name="Brambilla E.M."/>
            <person name="Rohde M."/>
            <person name="Verbarg S."/>
            <person name="Goker M."/>
            <person name="Bristow J."/>
            <person name="Eisen J.A."/>
            <person name="Markowitz V."/>
            <person name="Hugenholtz P."/>
            <person name="Kyrpides N.C."/>
            <person name="Klenk H.P."/>
            <person name="Woyke T."/>
        </authorList>
    </citation>
    <scope>NUCLEOTIDE SEQUENCE [LARGE SCALE GENOMIC DNA]</scope>
    <source>
        <strain evidence="4">ATCC 27775 / DSM 1100 / LMG 10767 / O</strain>
    </source>
</reference>
<feature type="domain" description="DUF5123" evidence="2">
    <location>
        <begin position="423"/>
        <end position="549"/>
    </location>
</feature>
<dbReference type="Gene3D" id="2.160.20.10">
    <property type="entry name" value="Single-stranded right-handed beta-helix, Pectin lyase-like"/>
    <property type="match status" value="1"/>
</dbReference>
<evidence type="ECO:0000259" key="2">
    <source>
        <dbReference type="Pfam" id="PF17161"/>
    </source>
</evidence>
<dbReference type="InterPro" id="IPR012334">
    <property type="entry name" value="Pectin_lyas_fold"/>
</dbReference>
<dbReference type="SUPFAM" id="SSF51126">
    <property type="entry name" value="Pectin lyase-like"/>
    <property type="match status" value="1"/>
</dbReference>
<keyword evidence="4" id="KW-1185">Reference proteome</keyword>
<dbReference type="InterPro" id="IPR033427">
    <property type="entry name" value="DUF5123"/>
</dbReference>
<evidence type="ECO:0000313" key="3">
    <source>
        <dbReference type="EMBL" id="AEE52222.1"/>
    </source>
</evidence>